<evidence type="ECO:0000313" key="2">
    <source>
        <dbReference type="Proteomes" id="UP000478052"/>
    </source>
</evidence>
<evidence type="ECO:0000313" key="1">
    <source>
        <dbReference type="EMBL" id="KAF0744851.1"/>
    </source>
</evidence>
<dbReference type="AlphaFoldDB" id="A0A6G0XWL5"/>
<sequence>MSYCYYVKPIDDIPQALLEKYDIQTDPVIFRGNQISLKIVNVLKVNVPLMSSEDDIKHKKIVDLGIYPLYKSKFNDYNYRHEIITIKPEKYRVTEVPIFFHNLSGYDSHFIITQLGVDSKIINVIPNTEEKFIYLTEYVSNSLHPIC</sequence>
<reference evidence="1 2" key="1">
    <citation type="submission" date="2019-08" db="EMBL/GenBank/DDBJ databases">
        <title>Whole genome of Aphis craccivora.</title>
        <authorList>
            <person name="Voronova N.V."/>
            <person name="Shulinski R.S."/>
            <person name="Bandarenka Y.V."/>
            <person name="Zhorov D.G."/>
            <person name="Warner D."/>
        </authorList>
    </citation>
    <scope>NUCLEOTIDE SEQUENCE [LARGE SCALE GENOMIC DNA]</scope>
    <source>
        <strain evidence="1">180601</strain>
        <tissue evidence="1">Whole Body</tissue>
    </source>
</reference>
<protein>
    <submittedName>
        <fullName evidence="1">Uncharacterized protein</fullName>
    </submittedName>
</protein>
<comment type="caution">
    <text evidence="1">The sequence shown here is derived from an EMBL/GenBank/DDBJ whole genome shotgun (WGS) entry which is preliminary data.</text>
</comment>
<dbReference type="EMBL" id="VUJU01007504">
    <property type="protein sequence ID" value="KAF0744851.1"/>
    <property type="molecule type" value="Genomic_DNA"/>
</dbReference>
<keyword evidence="2" id="KW-1185">Reference proteome</keyword>
<accession>A0A6G0XWL5</accession>
<dbReference type="OrthoDB" id="6643371at2759"/>
<organism evidence="1 2">
    <name type="scientific">Aphis craccivora</name>
    <name type="common">Cowpea aphid</name>
    <dbReference type="NCBI Taxonomy" id="307492"/>
    <lineage>
        <taxon>Eukaryota</taxon>
        <taxon>Metazoa</taxon>
        <taxon>Ecdysozoa</taxon>
        <taxon>Arthropoda</taxon>
        <taxon>Hexapoda</taxon>
        <taxon>Insecta</taxon>
        <taxon>Pterygota</taxon>
        <taxon>Neoptera</taxon>
        <taxon>Paraneoptera</taxon>
        <taxon>Hemiptera</taxon>
        <taxon>Sternorrhyncha</taxon>
        <taxon>Aphidomorpha</taxon>
        <taxon>Aphidoidea</taxon>
        <taxon>Aphididae</taxon>
        <taxon>Aphidini</taxon>
        <taxon>Aphis</taxon>
        <taxon>Aphis</taxon>
    </lineage>
</organism>
<gene>
    <name evidence="1" type="ORF">FWK35_00016986</name>
</gene>
<dbReference type="Proteomes" id="UP000478052">
    <property type="component" value="Unassembled WGS sequence"/>
</dbReference>
<proteinExistence type="predicted"/>
<name>A0A6G0XWL5_APHCR</name>